<reference evidence="1 2" key="1">
    <citation type="submission" date="2018-09" db="EMBL/GenBank/DDBJ databases">
        <authorList>
            <person name="Zhu H."/>
        </authorList>
    </citation>
    <scope>NUCLEOTIDE SEQUENCE [LARGE SCALE GENOMIC DNA]</scope>
    <source>
        <strain evidence="1 2">K1W22B-8</strain>
    </source>
</reference>
<proteinExistence type="predicted"/>
<dbReference type="AlphaFoldDB" id="A0A418WAU9"/>
<dbReference type="OrthoDB" id="9758307at2"/>
<comment type="caution">
    <text evidence="1">The sequence shown here is derived from an EMBL/GenBank/DDBJ whole genome shotgun (WGS) entry which is preliminary data.</text>
</comment>
<dbReference type="SUPFAM" id="SSF64518">
    <property type="entry name" value="Phase 1 flagellin"/>
    <property type="match status" value="1"/>
</dbReference>
<dbReference type="EMBL" id="QYUK01000011">
    <property type="protein sequence ID" value="RJF87084.1"/>
    <property type="molecule type" value="Genomic_DNA"/>
</dbReference>
<organism evidence="1 2">
    <name type="scientific">Oleomonas cavernae</name>
    <dbReference type="NCBI Taxonomy" id="2320859"/>
    <lineage>
        <taxon>Bacteria</taxon>
        <taxon>Pseudomonadati</taxon>
        <taxon>Pseudomonadota</taxon>
        <taxon>Alphaproteobacteria</taxon>
        <taxon>Acetobacterales</taxon>
        <taxon>Acetobacteraceae</taxon>
        <taxon>Oleomonas</taxon>
    </lineage>
</organism>
<dbReference type="Gene3D" id="1.20.1330.10">
    <property type="entry name" value="f41 fragment of flagellin, N-terminal domain"/>
    <property type="match status" value="1"/>
</dbReference>
<dbReference type="Proteomes" id="UP000284605">
    <property type="component" value="Unassembled WGS sequence"/>
</dbReference>
<evidence type="ECO:0000313" key="2">
    <source>
        <dbReference type="Proteomes" id="UP000284605"/>
    </source>
</evidence>
<accession>A0A418WAU9</accession>
<gene>
    <name evidence="1" type="ORF">D3874_08645</name>
</gene>
<name>A0A418WAU9_9PROT</name>
<keyword evidence="2" id="KW-1185">Reference proteome</keyword>
<protein>
    <submittedName>
        <fullName evidence="1">Uncharacterized protein</fullName>
    </submittedName>
</protein>
<sequence>MLAVSSYGSQLLALASMKRNQADFDTLSQQLATGVKSADLSAYGGTDAQRILDSHQEVARRTAYNKGIDIVEPQLKAYDLQFGRMEDLATLAEKALGGQDSYDADNVAQLGTQIDNVLRDLTSLLNERVAGQNVWGGRNSDTLPVTDLTTLPTLAAADPFVAVGDPAAGDYTLPDYHAGAPGTDQAAWTKAVFSPETGRTVQYGQVANEPAIQRLVYALRLAKSGVEAAQAAATPAAAEAAFDSFRQQSIDELSSSRNGLRALRADVSTDLKSIADSREANTAMINLMQDEHSNIVNVDKTEVAVKLTQVQAQLEATYKATAALTQTSLLKYL</sequence>
<dbReference type="RefSeq" id="WP_119777728.1">
    <property type="nucleotide sequence ID" value="NZ_QYUK01000011.1"/>
</dbReference>
<evidence type="ECO:0000313" key="1">
    <source>
        <dbReference type="EMBL" id="RJF87084.1"/>
    </source>
</evidence>